<dbReference type="GO" id="GO:0046872">
    <property type="term" value="F:metal ion binding"/>
    <property type="evidence" value="ECO:0007669"/>
    <property type="project" value="UniProtKB-KW"/>
</dbReference>
<dbReference type="PANTHER" id="PTHR23080">
    <property type="entry name" value="THAP DOMAIN PROTEIN"/>
    <property type="match status" value="1"/>
</dbReference>
<accession>A0A8B7ZNY4</accession>
<feature type="domain" description="Transposase Helix-turn-helix" evidence="4">
    <location>
        <begin position="59"/>
        <end position="108"/>
    </location>
</feature>
<dbReference type="Pfam" id="PF13613">
    <property type="entry name" value="HTH_Tnp_4"/>
    <property type="match status" value="1"/>
</dbReference>
<evidence type="ECO:0000259" key="4">
    <source>
        <dbReference type="Pfam" id="PF13613"/>
    </source>
</evidence>
<dbReference type="OrthoDB" id="7331812at2759"/>
<organism evidence="5 6">
    <name type="scientific">Acanthaster planci</name>
    <name type="common">Crown-of-thorns starfish</name>
    <dbReference type="NCBI Taxonomy" id="133434"/>
    <lineage>
        <taxon>Eukaryota</taxon>
        <taxon>Metazoa</taxon>
        <taxon>Echinodermata</taxon>
        <taxon>Eleutherozoa</taxon>
        <taxon>Asterozoa</taxon>
        <taxon>Asteroidea</taxon>
        <taxon>Valvatacea</taxon>
        <taxon>Valvatida</taxon>
        <taxon>Acanthasteridae</taxon>
        <taxon>Acanthaster</taxon>
    </lineage>
</organism>
<name>A0A8B7ZNY4_ACAPL</name>
<dbReference type="RefSeq" id="XP_022106610.1">
    <property type="nucleotide sequence ID" value="XM_022250918.1"/>
</dbReference>
<evidence type="ECO:0000256" key="1">
    <source>
        <dbReference type="ARBA" id="ARBA00001968"/>
    </source>
</evidence>
<proteinExistence type="predicted"/>
<reference evidence="6" key="1">
    <citation type="submission" date="2025-08" db="UniProtKB">
        <authorList>
            <consortium name="RefSeq"/>
        </authorList>
    </citation>
    <scope>IDENTIFICATION</scope>
</reference>
<dbReference type="InterPro" id="IPR027806">
    <property type="entry name" value="HARBI1_dom"/>
</dbReference>
<feature type="domain" description="DDE Tnp4" evidence="3">
    <location>
        <begin position="139"/>
        <end position="306"/>
    </location>
</feature>
<dbReference type="PANTHER" id="PTHR23080:SF144">
    <property type="entry name" value="SPINDLE AND KINETOCHORE ASSOCIATED COMPLEX SUBUNIT 3"/>
    <property type="match status" value="1"/>
</dbReference>
<dbReference type="KEGG" id="aplc:110987815"/>
<sequence>MSKFEAGGFLTERKSLSLDEDSFKDNDTKVKDLTGLPSYLMLIAIVNNVLGYLHEKNILTPFHQVLMTCMKLRCNLNMQFISYLFGVSRSTISQVFNDVIHVMDRHLVPALVMWRDREQLRMSMPMSFPKTFKHCACIIDCFEIFIERASNLKARAQKYSIYKSHNTMKYLIGITPQGCISYISKGWGGRTSDKYITNNCGFLEKLIPGDVMLADRGFDVGDFVGLFNAILKIPAFTKGKQQLNPLNVEATRVLASQRIHMERVIGFTRQKYTMLQSNVPITYLLSDQHNLTTLDKIVHVACALTNLLESVVPFD</sequence>
<keyword evidence="5" id="KW-1185">Reference proteome</keyword>
<evidence type="ECO:0000259" key="3">
    <source>
        <dbReference type="Pfam" id="PF13359"/>
    </source>
</evidence>
<evidence type="ECO:0000313" key="5">
    <source>
        <dbReference type="Proteomes" id="UP000694845"/>
    </source>
</evidence>
<comment type="cofactor">
    <cofactor evidence="1">
        <name>a divalent metal cation</name>
        <dbReference type="ChEBI" id="CHEBI:60240"/>
    </cofactor>
</comment>
<keyword evidence="2" id="KW-0479">Metal-binding</keyword>
<gene>
    <name evidence="6" type="primary">LOC110987815</name>
</gene>
<evidence type="ECO:0000256" key="2">
    <source>
        <dbReference type="ARBA" id="ARBA00022723"/>
    </source>
</evidence>
<evidence type="ECO:0000313" key="6">
    <source>
        <dbReference type="RefSeq" id="XP_022106610.1"/>
    </source>
</evidence>
<dbReference type="InterPro" id="IPR027805">
    <property type="entry name" value="Transposase_HTH_dom"/>
</dbReference>
<dbReference type="OMA" id="PQYYVLH"/>
<protein>
    <submittedName>
        <fullName evidence="6">Uncharacterized protein LOC110987815</fullName>
    </submittedName>
</protein>
<dbReference type="AlphaFoldDB" id="A0A8B7ZNY4"/>
<dbReference type="GeneID" id="110987815"/>
<dbReference type="Pfam" id="PF13359">
    <property type="entry name" value="DDE_Tnp_4"/>
    <property type="match status" value="1"/>
</dbReference>
<dbReference type="Proteomes" id="UP000694845">
    <property type="component" value="Unplaced"/>
</dbReference>